<feature type="region of interest" description="Disordered" evidence="1">
    <location>
        <begin position="78"/>
        <end position="110"/>
    </location>
</feature>
<keyword evidence="3" id="KW-1185">Reference proteome</keyword>
<reference evidence="2 3" key="1">
    <citation type="journal article" date="2022" name="Gigascience">
        <title>A chromosome-level genome assembly and annotation of the desert horned lizard, Phrynosoma platyrhinos, provides insight into chromosomal rearrangements among reptiles.</title>
        <authorList>
            <person name="Koochekian N."/>
            <person name="Ascanio A."/>
            <person name="Farleigh K."/>
            <person name="Card D.C."/>
            <person name="Schield D.R."/>
            <person name="Castoe T.A."/>
            <person name="Jezkova T."/>
        </authorList>
    </citation>
    <scope>NUCLEOTIDE SEQUENCE [LARGE SCALE GENOMIC DNA]</scope>
    <source>
        <strain evidence="2">NK-2021</strain>
    </source>
</reference>
<dbReference type="EMBL" id="JAIPUX010005290">
    <property type="protein sequence ID" value="KAH0616272.1"/>
    <property type="molecule type" value="Genomic_DNA"/>
</dbReference>
<comment type="caution">
    <text evidence="2">The sequence shown here is derived from an EMBL/GenBank/DDBJ whole genome shotgun (WGS) entry which is preliminary data.</text>
</comment>
<dbReference type="InterPro" id="IPR039846">
    <property type="entry name" value="ZCCHC4"/>
</dbReference>
<gene>
    <name evidence="2" type="ORF">JD844_027267</name>
</gene>
<name>A0ABQ7SG27_PHRPL</name>
<organism evidence="2 3">
    <name type="scientific">Phrynosoma platyrhinos</name>
    <name type="common">Desert horned lizard</name>
    <dbReference type="NCBI Taxonomy" id="52577"/>
    <lineage>
        <taxon>Eukaryota</taxon>
        <taxon>Metazoa</taxon>
        <taxon>Chordata</taxon>
        <taxon>Craniata</taxon>
        <taxon>Vertebrata</taxon>
        <taxon>Euteleostomi</taxon>
        <taxon>Lepidosauria</taxon>
        <taxon>Squamata</taxon>
        <taxon>Bifurcata</taxon>
        <taxon>Unidentata</taxon>
        <taxon>Episquamata</taxon>
        <taxon>Toxicofera</taxon>
        <taxon>Iguania</taxon>
        <taxon>Phrynosomatidae</taxon>
        <taxon>Phrynosomatinae</taxon>
        <taxon>Phrynosoma</taxon>
    </lineage>
</organism>
<dbReference type="PANTHER" id="PTHR13493">
    <property type="entry name" value="ZINC FINGER CCHC DOMAIN-CONTAINING"/>
    <property type="match status" value="1"/>
</dbReference>
<accession>A0ABQ7SG27</accession>
<evidence type="ECO:0000313" key="2">
    <source>
        <dbReference type="EMBL" id="KAH0616272.1"/>
    </source>
</evidence>
<dbReference type="Proteomes" id="UP000826234">
    <property type="component" value="Unassembled WGS sequence"/>
</dbReference>
<evidence type="ECO:0000313" key="3">
    <source>
        <dbReference type="Proteomes" id="UP000826234"/>
    </source>
</evidence>
<sequence length="110" mass="12305">MELNPGWEAMDTLLSLQKMCKTQCSFYFAAWAHCSTCDKCALPSHSCKDTDVGCFICGAADHKRTTCPNLHVARRSYQSGKKTKQKKLKGNMKIKGAKKTRTATQTKNKK</sequence>
<protein>
    <submittedName>
        <fullName evidence="2">Uncharacterized protein</fullName>
    </submittedName>
</protein>
<dbReference type="PANTHER" id="PTHR13493:SF3">
    <property type="entry name" value="RRNA N6-ADENOSINE-METHYLTRANSFERASE ZCCHC4"/>
    <property type="match status" value="1"/>
</dbReference>
<evidence type="ECO:0000256" key="1">
    <source>
        <dbReference type="SAM" id="MobiDB-lite"/>
    </source>
</evidence>
<proteinExistence type="predicted"/>
<feature type="compositionally biased region" description="Basic residues" evidence="1">
    <location>
        <begin position="81"/>
        <end position="110"/>
    </location>
</feature>